<name>A0A0G1VZ00_9BACT</name>
<proteinExistence type="predicted"/>
<dbReference type="AlphaFoldDB" id="A0A0G1VZ00"/>
<gene>
    <name evidence="1" type="ORF">UY01_C0016G0005</name>
</gene>
<dbReference type="EMBL" id="LCOJ01000016">
    <property type="protein sequence ID" value="KKU75315.1"/>
    <property type="molecule type" value="Genomic_DNA"/>
</dbReference>
<comment type="caution">
    <text evidence="1">The sequence shown here is derived from an EMBL/GenBank/DDBJ whole genome shotgun (WGS) entry which is preliminary data.</text>
</comment>
<evidence type="ECO:0000313" key="2">
    <source>
        <dbReference type="Proteomes" id="UP000034879"/>
    </source>
</evidence>
<evidence type="ECO:0000313" key="1">
    <source>
        <dbReference type="EMBL" id="KKU75315.1"/>
    </source>
</evidence>
<sequence length="583" mass="68533">MEYKPENRTCQNCEEDFAIEPEDFQFYGKIGVPAPTWCPDCRLQRRLAFRNERALYKRPCELCGKDTISRYDPDKGIHNYCGECWWSDKWDPTSYGRDYDFSRPFFAQFRELLKDVPQFNLITLYNTLVNSNFTNMNHYLKNCYYLFNADYDERCMYGEEVEHCADCVDVTMLESTQLAYESLNCVKCYQTYYSVDCEGSHDIWFSKNLMGCSNCFGCVNLRGQQYCIFNEKYSREDYLKKVEEFGLGSYSTVQQIKEKAKEFWLKFPNKYMHGVQNVNSTGDYLYNSRFTKNSFIVTGAESCKYCMWLIVKNNKECYDFTQFGENNELVYESLCTGKGTYDIIGGINSIEGRHMKYAVYCYNNNSNLFGCVSLRNKSYCILNKKYTKEEYGELLPKIIKHMNDMPYVDQKGRSYAYGDFFPTEIAQFDYNETSAQEFFPLIKEEATAKGYSWKEDKERNYKITVDPNNLSDNINDVPDTITSEIIGCEHAGKCKEQCTTAFRITDAEFKFYKSQNLPLPHLCPNCRHYQRVLNRNPLKLWHRTCMCDKKGHTHGAGKCEVEFETSYAPERPEIVYCEKCYQH</sequence>
<accession>A0A0G1VZ00</accession>
<evidence type="ECO:0008006" key="3">
    <source>
        <dbReference type="Google" id="ProtNLM"/>
    </source>
</evidence>
<dbReference type="Proteomes" id="UP000034879">
    <property type="component" value="Unassembled WGS sequence"/>
</dbReference>
<organism evidence="1 2">
    <name type="scientific">Candidatus Nomurabacteria bacterium GW2011_GWB1_47_6</name>
    <dbReference type="NCBI Taxonomy" id="1618749"/>
    <lineage>
        <taxon>Bacteria</taxon>
        <taxon>Candidatus Nomuraibacteriota</taxon>
    </lineage>
</organism>
<protein>
    <recommendedName>
        <fullName evidence="3">Zinc-binding domain-containing protein</fullName>
    </recommendedName>
</protein>
<reference evidence="1" key="1">
    <citation type="journal article" date="2015" name="Nature">
        <title>rRNA introns, odd ribosomes, and small enigmatic genomes across a large radiation of phyla.</title>
        <authorList>
            <person name="Brown C.T."/>
            <person name="Hug L.A."/>
            <person name="Thomas B.C."/>
            <person name="Sharon I."/>
            <person name="Castelle C.J."/>
            <person name="Singh A."/>
            <person name="Wilkins M.J."/>
            <person name="Williams K.H."/>
            <person name="Banfield J.F."/>
        </authorList>
    </citation>
    <scope>NUCLEOTIDE SEQUENCE [LARGE SCALE GENOMIC DNA]</scope>
</reference>